<dbReference type="UCSC" id="C14H10.4">
    <property type="organism name" value="c. elegans"/>
</dbReference>
<dbReference type="WormBase" id="C14H10.4">
    <property type="protein sequence ID" value="CE17403"/>
    <property type="gene ID" value="WBGene00006135"/>
    <property type="gene designation" value="str-74"/>
</dbReference>
<feature type="transmembrane region" description="Helical" evidence="1">
    <location>
        <begin position="89"/>
        <end position="111"/>
    </location>
</feature>
<keyword evidence="1" id="KW-0472">Membrane</keyword>
<dbReference type="InterPro" id="IPR019428">
    <property type="entry name" value="7TM_GPCR_serpentine_rcpt_Str"/>
</dbReference>
<feature type="transmembrane region" description="Helical" evidence="1">
    <location>
        <begin position="286"/>
        <end position="307"/>
    </location>
</feature>
<dbReference type="PIR" id="T19284">
    <property type="entry name" value="T19284"/>
</dbReference>
<dbReference type="Pfam" id="PF10326">
    <property type="entry name" value="7TM_GPCR_Str"/>
    <property type="match status" value="1"/>
</dbReference>
<name>O62060_CAEEL</name>
<dbReference type="FunCoup" id="O62060">
    <property type="interactions" value="15"/>
</dbReference>
<gene>
    <name evidence="2 4" type="primary">str-74</name>
    <name evidence="4" type="ORF">C14H10.4</name>
    <name evidence="2" type="ORF">CELE_C14H10.4</name>
</gene>
<feature type="transmembrane region" description="Helical" evidence="1">
    <location>
        <begin position="45"/>
        <end position="65"/>
    </location>
</feature>
<dbReference type="GeneID" id="182621"/>
<dbReference type="PhylomeDB" id="O62060"/>
<feature type="transmembrane region" description="Helical" evidence="1">
    <location>
        <begin position="196"/>
        <end position="218"/>
    </location>
</feature>
<dbReference type="OrthoDB" id="5853935at2759"/>
<feature type="transmembrane region" description="Helical" evidence="1">
    <location>
        <begin position="246"/>
        <end position="274"/>
    </location>
</feature>
<dbReference type="HOGENOM" id="CLU_036335_4_2_1"/>
<dbReference type="RefSeq" id="NP_509720.1">
    <property type="nucleotide sequence ID" value="NM_077319.1"/>
</dbReference>
<evidence type="ECO:0000313" key="4">
    <source>
        <dbReference type="WormBase" id="C14H10.4"/>
    </source>
</evidence>
<evidence type="ECO:0000256" key="1">
    <source>
        <dbReference type="SAM" id="Phobius"/>
    </source>
</evidence>
<proteinExistence type="predicted"/>
<dbReference type="PANTHER" id="PTHR46178:SF3">
    <property type="entry name" value="SEVEN TM RECEPTOR"/>
    <property type="match status" value="1"/>
</dbReference>
<accession>O62060</accession>
<keyword evidence="1" id="KW-1133">Transmembrane helix</keyword>
<feature type="transmembrane region" description="Helical" evidence="1">
    <location>
        <begin position="12"/>
        <end position="33"/>
    </location>
</feature>
<organism evidence="2 3">
    <name type="scientific">Caenorhabditis elegans</name>
    <dbReference type="NCBI Taxonomy" id="6239"/>
    <lineage>
        <taxon>Eukaryota</taxon>
        <taxon>Metazoa</taxon>
        <taxon>Ecdysozoa</taxon>
        <taxon>Nematoda</taxon>
        <taxon>Chromadorea</taxon>
        <taxon>Rhabditida</taxon>
        <taxon>Rhabditina</taxon>
        <taxon>Rhabditomorpha</taxon>
        <taxon>Rhabditoidea</taxon>
        <taxon>Rhabditidae</taxon>
        <taxon>Peloderinae</taxon>
        <taxon>Caenorhabditis</taxon>
    </lineage>
</organism>
<dbReference type="PANTHER" id="PTHR46178">
    <property type="entry name" value="SEVEN TM RECEPTOR"/>
    <property type="match status" value="1"/>
</dbReference>
<dbReference type="SUPFAM" id="SSF81321">
    <property type="entry name" value="Family A G protein-coupled receptor-like"/>
    <property type="match status" value="1"/>
</dbReference>
<reference evidence="2 3" key="1">
    <citation type="journal article" date="1998" name="Science">
        <title>Genome sequence of the nematode C. elegans: a platform for investigating biology.</title>
        <authorList>
            <consortium name="The C. elegans sequencing consortium"/>
            <person name="Sulson J.E."/>
            <person name="Waterston R."/>
        </authorList>
    </citation>
    <scope>NUCLEOTIDE SEQUENCE [LARGE SCALE GENOMIC DNA]</scope>
    <source>
        <strain evidence="2 3">Bristol N2</strain>
    </source>
</reference>
<dbReference type="AlphaFoldDB" id="O62060"/>
<keyword evidence="1" id="KW-0812">Transmembrane</keyword>
<feature type="transmembrane region" description="Helical" evidence="1">
    <location>
        <begin position="131"/>
        <end position="151"/>
    </location>
</feature>
<dbReference type="PeptideAtlas" id="O62060"/>
<dbReference type="AGR" id="WB:WBGene00006135"/>
<keyword evidence="3" id="KW-1185">Reference proteome</keyword>
<dbReference type="OMA" id="NIIHERY"/>
<dbReference type="EMBL" id="BX284606">
    <property type="protein sequence ID" value="CAA90737.1"/>
    <property type="molecule type" value="Genomic_DNA"/>
</dbReference>
<evidence type="ECO:0000313" key="2">
    <source>
        <dbReference type="EMBL" id="CAA90737.1"/>
    </source>
</evidence>
<dbReference type="InParanoid" id="O62060"/>
<dbReference type="KEGG" id="cel:CELE_C14H10.4"/>
<sequence length="351" mass="41047">MVALALVNIFSKNGFCASFLTNFFVIYLTTFFVKNLIGTYKKMILIFSLLGILFSGIEILARPFAHNYNNSLMFFSLNFWTSSQTLPEFFISVWAGLYVTILAFIAVQFVYRYSCLMNTNVMELFDGFGGVLLMMYPILPGVIYSCVFYLFCLPDNISDSYVQDEIFENYGLIIKEIPRFIALTYNLNETIRWNSIYFFLSAVSLISIHYAIMFYFGLKMHFNMKQQLLKFSSKNRKLQRQFFKALIFQSIGPTVLLVLPAVPVLLCPVVASFFHFFFSKFSWQTGWLYSFICFYPPFDSISFLMIVTEYRNIIHERYWSLLSGSRTEQTKGDSQQINKENQRRHVKTIMN</sequence>
<keyword evidence="2" id="KW-0675">Receptor</keyword>
<dbReference type="PaxDb" id="6239-C14H10.4"/>
<dbReference type="STRING" id="6239.C14H10.4.1"/>
<dbReference type="SMR" id="O62060"/>
<dbReference type="Proteomes" id="UP000001940">
    <property type="component" value="Chromosome X"/>
</dbReference>
<protein>
    <submittedName>
        <fullName evidence="2">Seven TM Receptor</fullName>
    </submittedName>
</protein>
<dbReference type="CTD" id="182621"/>
<evidence type="ECO:0000313" key="3">
    <source>
        <dbReference type="Proteomes" id="UP000001940"/>
    </source>
</evidence>